<dbReference type="AlphaFoldDB" id="A0A1V6R278"/>
<dbReference type="EMBL" id="MDYO01000019">
    <property type="protein sequence ID" value="OQD95584.1"/>
    <property type="molecule type" value="Genomic_DNA"/>
</dbReference>
<keyword evidence="2" id="KW-1185">Reference proteome</keyword>
<sequence length="127" mass="13979">MAVSLFNLKYSAVIVMVAALLAGLAFALAHDAFYQSLNGKPILKAQPLAGLSSSFNISDQQVYLSLGTLFAFLVKSFLGAPQKWLYSSQSSVMEAFPDQYDACSDLLASSYDVYYLARHVKRTFNFL</sequence>
<dbReference type="Proteomes" id="UP000191612">
    <property type="component" value="Unassembled WGS sequence"/>
</dbReference>
<dbReference type="STRING" id="60172.A0A1V6R278"/>
<comment type="caution">
    <text evidence="1">The sequence shown here is derived from an EMBL/GenBank/DDBJ whole genome shotgun (WGS) entry which is preliminary data.</text>
</comment>
<accession>A0A1V6R278</accession>
<name>A0A1V6R278_9EURO</name>
<proteinExistence type="predicted"/>
<gene>
    <name evidence="1" type="ORF">PENSOL_c019G01801</name>
</gene>
<organism evidence="1 2">
    <name type="scientific">Penicillium solitum</name>
    <dbReference type="NCBI Taxonomy" id="60172"/>
    <lineage>
        <taxon>Eukaryota</taxon>
        <taxon>Fungi</taxon>
        <taxon>Dikarya</taxon>
        <taxon>Ascomycota</taxon>
        <taxon>Pezizomycotina</taxon>
        <taxon>Eurotiomycetes</taxon>
        <taxon>Eurotiomycetidae</taxon>
        <taxon>Eurotiales</taxon>
        <taxon>Aspergillaceae</taxon>
        <taxon>Penicillium</taxon>
    </lineage>
</organism>
<protein>
    <submittedName>
        <fullName evidence="1">Uncharacterized protein</fullName>
    </submittedName>
</protein>
<evidence type="ECO:0000313" key="1">
    <source>
        <dbReference type="EMBL" id="OQD95584.1"/>
    </source>
</evidence>
<reference evidence="2" key="1">
    <citation type="journal article" date="2017" name="Nat. Microbiol.">
        <title>Global analysis of biosynthetic gene clusters reveals vast potential of secondary metabolite production in Penicillium species.</title>
        <authorList>
            <person name="Nielsen J.C."/>
            <person name="Grijseels S."/>
            <person name="Prigent S."/>
            <person name="Ji B."/>
            <person name="Dainat J."/>
            <person name="Nielsen K.F."/>
            <person name="Frisvad J.C."/>
            <person name="Workman M."/>
            <person name="Nielsen J."/>
        </authorList>
    </citation>
    <scope>NUCLEOTIDE SEQUENCE [LARGE SCALE GENOMIC DNA]</scope>
    <source>
        <strain evidence="2">IBT 29525</strain>
    </source>
</reference>
<evidence type="ECO:0000313" key="2">
    <source>
        <dbReference type="Proteomes" id="UP000191612"/>
    </source>
</evidence>